<sequence>MNKTNKCYESEDYYSCDVYEPYLNGMCYIFKRNIIEGVVIEHSNTWLIPMEDAHISYLVSNLRHEITDSPYFYYCTHYLKCNNSYTSDIERNLFIRRKLWPFLKADFVHDGEN</sequence>
<comment type="caution">
    <text evidence="10">The sequence shown here is derived from an EMBL/GenBank/DDBJ whole genome shotgun (WGS) entry which is preliminary data.</text>
</comment>
<dbReference type="EMBL" id="JWZT01003054">
    <property type="protein sequence ID" value="KII67873.1"/>
    <property type="molecule type" value="Genomic_DNA"/>
</dbReference>
<comment type="similarity">
    <text evidence="2">Belongs to the glycosyltransferase 31 family.</text>
</comment>
<keyword evidence="4" id="KW-0808">Transferase</keyword>
<gene>
    <name evidence="10" type="ORF">RF11_12556</name>
</gene>
<keyword evidence="7" id="KW-1133">Transmembrane helix</keyword>
<evidence type="ECO:0000313" key="10">
    <source>
        <dbReference type="EMBL" id="KII67873.1"/>
    </source>
</evidence>
<evidence type="ECO:0000313" key="11">
    <source>
        <dbReference type="Proteomes" id="UP000031668"/>
    </source>
</evidence>
<protein>
    <submittedName>
        <fullName evidence="10">Uncharacterized protein</fullName>
    </submittedName>
</protein>
<keyword evidence="5" id="KW-0812">Transmembrane</keyword>
<comment type="subcellular location">
    <subcellularLocation>
        <location evidence="1">Golgi apparatus membrane</location>
        <topology evidence="1">Single-pass type II membrane protein</topology>
    </subcellularLocation>
</comment>
<evidence type="ECO:0000256" key="1">
    <source>
        <dbReference type="ARBA" id="ARBA00004323"/>
    </source>
</evidence>
<evidence type="ECO:0000256" key="3">
    <source>
        <dbReference type="ARBA" id="ARBA00022676"/>
    </source>
</evidence>
<reference evidence="10 11" key="1">
    <citation type="journal article" date="2014" name="Genome Biol. Evol.">
        <title>The genome of the myxosporean Thelohanellus kitauei shows adaptations to nutrient acquisition within its fish host.</title>
        <authorList>
            <person name="Yang Y."/>
            <person name="Xiong J."/>
            <person name="Zhou Z."/>
            <person name="Huo F."/>
            <person name="Miao W."/>
            <person name="Ran C."/>
            <person name="Liu Y."/>
            <person name="Zhang J."/>
            <person name="Feng J."/>
            <person name="Wang M."/>
            <person name="Wang M."/>
            <person name="Wang L."/>
            <person name="Yao B."/>
        </authorList>
    </citation>
    <scope>NUCLEOTIDE SEQUENCE [LARGE SCALE GENOMIC DNA]</scope>
    <source>
        <strain evidence="10">Wuqing</strain>
    </source>
</reference>
<evidence type="ECO:0000256" key="8">
    <source>
        <dbReference type="ARBA" id="ARBA00023034"/>
    </source>
</evidence>
<evidence type="ECO:0000256" key="4">
    <source>
        <dbReference type="ARBA" id="ARBA00022679"/>
    </source>
</evidence>
<name>A0A0C2JF46_THEKT</name>
<dbReference type="Pfam" id="PF01762">
    <property type="entry name" value="Galactosyl_T"/>
    <property type="match status" value="1"/>
</dbReference>
<organism evidence="10 11">
    <name type="scientific">Thelohanellus kitauei</name>
    <name type="common">Myxosporean</name>
    <dbReference type="NCBI Taxonomy" id="669202"/>
    <lineage>
        <taxon>Eukaryota</taxon>
        <taxon>Metazoa</taxon>
        <taxon>Cnidaria</taxon>
        <taxon>Myxozoa</taxon>
        <taxon>Myxosporea</taxon>
        <taxon>Bivalvulida</taxon>
        <taxon>Platysporina</taxon>
        <taxon>Myxobolidae</taxon>
        <taxon>Thelohanellus</taxon>
    </lineage>
</organism>
<dbReference type="GO" id="GO:0016758">
    <property type="term" value="F:hexosyltransferase activity"/>
    <property type="evidence" value="ECO:0007669"/>
    <property type="project" value="InterPro"/>
</dbReference>
<evidence type="ECO:0000256" key="7">
    <source>
        <dbReference type="ARBA" id="ARBA00022989"/>
    </source>
</evidence>
<evidence type="ECO:0000256" key="5">
    <source>
        <dbReference type="ARBA" id="ARBA00022692"/>
    </source>
</evidence>
<dbReference type="InterPro" id="IPR002659">
    <property type="entry name" value="Glyco_trans_31"/>
</dbReference>
<keyword evidence="11" id="KW-1185">Reference proteome</keyword>
<dbReference type="GO" id="GO:0000139">
    <property type="term" value="C:Golgi membrane"/>
    <property type="evidence" value="ECO:0007669"/>
    <property type="project" value="UniProtKB-SubCell"/>
</dbReference>
<evidence type="ECO:0000256" key="2">
    <source>
        <dbReference type="ARBA" id="ARBA00008661"/>
    </source>
</evidence>
<keyword evidence="9" id="KW-0472">Membrane</keyword>
<accession>A0A0C2JF46</accession>
<proteinExistence type="inferred from homology"/>
<evidence type="ECO:0000256" key="9">
    <source>
        <dbReference type="ARBA" id="ARBA00023136"/>
    </source>
</evidence>
<dbReference type="Proteomes" id="UP000031668">
    <property type="component" value="Unassembled WGS sequence"/>
</dbReference>
<dbReference type="AlphaFoldDB" id="A0A0C2JF46"/>
<keyword evidence="8" id="KW-0333">Golgi apparatus</keyword>
<evidence type="ECO:0000256" key="6">
    <source>
        <dbReference type="ARBA" id="ARBA00022968"/>
    </source>
</evidence>
<keyword evidence="6" id="KW-0735">Signal-anchor</keyword>
<keyword evidence="3" id="KW-0328">Glycosyltransferase</keyword>